<name>A0ABU8Y7H4_9MICO</name>
<dbReference type="Pfam" id="PF00480">
    <property type="entry name" value="ROK"/>
    <property type="match status" value="1"/>
</dbReference>
<dbReference type="InterPro" id="IPR000600">
    <property type="entry name" value="ROK"/>
</dbReference>
<dbReference type="Gene3D" id="1.10.10.10">
    <property type="entry name" value="Winged helix-like DNA-binding domain superfamily/Winged helix DNA-binding domain"/>
    <property type="match status" value="1"/>
</dbReference>
<proteinExistence type="inferred from homology"/>
<organism evidence="3 4">
    <name type="scientific">Curtobacterium citreum</name>
    <dbReference type="NCBI Taxonomy" id="2036"/>
    <lineage>
        <taxon>Bacteria</taxon>
        <taxon>Bacillati</taxon>
        <taxon>Actinomycetota</taxon>
        <taxon>Actinomycetes</taxon>
        <taxon>Micrococcales</taxon>
        <taxon>Microbacteriaceae</taxon>
        <taxon>Curtobacterium</taxon>
    </lineage>
</organism>
<comment type="caution">
    <text evidence="3">The sequence shown here is derived from an EMBL/GenBank/DDBJ whole genome shotgun (WGS) entry which is preliminary data.</text>
</comment>
<dbReference type="RefSeq" id="WP_340196873.1">
    <property type="nucleotide sequence ID" value="NZ_JBBKAP010000049.1"/>
</dbReference>
<dbReference type="Pfam" id="PF12802">
    <property type="entry name" value="MarR_2"/>
    <property type="match status" value="1"/>
</dbReference>
<evidence type="ECO:0000259" key="2">
    <source>
        <dbReference type="Pfam" id="PF12802"/>
    </source>
</evidence>
<feature type="domain" description="HTH marR-type" evidence="2">
    <location>
        <begin position="31"/>
        <end position="81"/>
    </location>
</feature>
<dbReference type="InterPro" id="IPR036390">
    <property type="entry name" value="WH_DNA-bd_sf"/>
</dbReference>
<dbReference type="InterPro" id="IPR043129">
    <property type="entry name" value="ATPase_NBD"/>
</dbReference>
<dbReference type="Gene3D" id="3.30.420.40">
    <property type="match status" value="2"/>
</dbReference>
<dbReference type="InterPro" id="IPR036388">
    <property type="entry name" value="WH-like_DNA-bd_sf"/>
</dbReference>
<keyword evidence="4" id="KW-1185">Reference proteome</keyword>
<evidence type="ECO:0000313" key="4">
    <source>
        <dbReference type="Proteomes" id="UP001370299"/>
    </source>
</evidence>
<reference evidence="3 4" key="1">
    <citation type="submission" date="2024-03" db="EMBL/GenBank/DDBJ databases">
        <title>Whole genomes of four grape xylem sap localized bacterial endophytes.</title>
        <authorList>
            <person name="Kumar G."/>
            <person name="Savka M.A."/>
        </authorList>
    </citation>
    <scope>NUCLEOTIDE SEQUENCE [LARGE SCALE GENOMIC DNA]</scope>
    <source>
        <strain evidence="3 4">RIT_GXS8</strain>
    </source>
</reference>
<dbReference type="EMBL" id="JBBLYY010000030">
    <property type="protein sequence ID" value="MEK0170773.1"/>
    <property type="molecule type" value="Genomic_DNA"/>
</dbReference>
<sequence length="424" mass="43321">MSEPRQPLPDTVVQGRTGGTNLVRVGVQNRALVLDLVRRRGPFARADLVRATGLSAQTVSNIAAGLVGAGLVREVPGGGRRLEVVAGSRSAIGVHLDPAHLVVVRTDLTGAVLAVEHVDLDATDDPARTLDTMAAAVRRVRGDGSRARSRTDASAPAGIGLAVPGSIDPDGVRMGTPAQLPAWWSLPVTDELAARTGLPVLLEKDGVASALGEVWAEPAADDLVSVFLGHGISAATVAAGEVVRGATGNAGEFGGMPVEAHGRWTEVWEACQPLQQVRRAVTAGLLPAGIPLDRATDVRRAFERLCATPAAAPLVAEAGAALGSALAHVVELLDVPRVTIGGSAALAGGDVFIEAVRERLAVRLPQGPFPTVAATAFGEASVARGVACAVLRADLAVPAPAVRGAGPGRRPGGPVHLRSIAHPW</sequence>
<comment type="similarity">
    <text evidence="1">Belongs to the ROK (NagC/XylR) family.</text>
</comment>
<evidence type="ECO:0000256" key="1">
    <source>
        <dbReference type="ARBA" id="ARBA00006479"/>
    </source>
</evidence>
<dbReference type="Proteomes" id="UP001370299">
    <property type="component" value="Unassembled WGS sequence"/>
</dbReference>
<dbReference type="PANTHER" id="PTHR18964">
    <property type="entry name" value="ROK (REPRESSOR, ORF, KINASE) FAMILY"/>
    <property type="match status" value="1"/>
</dbReference>
<evidence type="ECO:0000313" key="3">
    <source>
        <dbReference type="EMBL" id="MEK0170773.1"/>
    </source>
</evidence>
<protein>
    <submittedName>
        <fullName evidence="3">ROK family transcriptional regulator</fullName>
    </submittedName>
</protein>
<gene>
    <name evidence="3" type="ORF">WMN62_04755</name>
</gene>
<dbReference type="SUPFAM" id="SSF46785">
    <property type="entry name" value="Winged helix' DNA-binding domain"/>
    <property type="match status" value="1"/>
</dbReference>
<dbReference type="InterPro" id="IPR000835">
    <property type="entry name" value="HTH_MarR-typ"/>
</dbReference>
<dbReference type="PANTHER" id="PTHR18964:SF149">
    <property type="entry name" value="BIFUNCTIONAL UDP-N-ACETYLGLUCOSAMINE 2-EPIMERASE_N-ACETYLMANNOSAMINE KINASE"/>
    <property type="match status" value="1"/>
</dbReference>
<dbReference type="SUPFAM" id="SSF53067">
    <property type="entry name" value="Actin-like ATPase domain"/>
    <property type="match status" value="1"/>
</dbReference>
<accession>A0ABU8Y7H4</accession>